<dbReference type="CDD" id="cd03214">
    <property type="entry name" value="ABC_Iron-Siderophores_B12_Hemin"/>
    <property type="match status" value="1"/>
</dbReference>
<sequence>MSLKYENIRVRLGGKEILKGVDLAAGEGEVTGIIGPNGCGKSTLVKTTFGICPLSAGTVLADGRNTAGMSRKTLASLVGYVGQDSECAFDFSVADVVSMALYARKNRTAGRDAIVEEALRELNISHLKDRSILTLSGGERKMVFIARAVAQGAGSLILDEPTNHLDIRHQLFLLDYLKNCGRTVLIVLHDLRLAAHYCDRVYLLSGGTVAAEGRPEDAMTEERIRQVFGIRGHACHVPGKGMDFSLY</sequence>
<gene>
    <name evidence="5" type="ORF">IAA17_06425</name>
</gene>
<dbReference type="InterPro" id="IPR017871">
    <property type="entry name" value="ABC_transporter-like_CS"/>
</dbReference>
<evidence type="ECO:0000313" key="5">
    <source>
        <dbReference type="EMBL" id="HIZ79407.1"/>
    </source>
</evidence>
<reference evidence="5" key="2">
    <citation type="submission" date="2021-04" db="EMBL/GenBank/DDBJ databases">
        <authorList>
            <person name="Gilroy R."/>
        </authorList>
    </citation>
    <scope>NUCLEOTIDE SEQUENCE</scope>
    <source>
        <strain evidence="5">ChiBcec1-1093</strain>
    </source>
</reference>
<evidence type="ECO:0000256" key="1">
    <source>
        <dbReference type="ARBA" id="ARBA00022448"/>
    </source>
</evidence>
<dbReference type="PROSITE" id="PS50893">
    <property type="entry name" value="ABC_TRANSPORTER_2"/>
    <property type="match status" value="1"/>
</dbReference>
<dbReference type="SUPFAM" id="SSF52540">
    <property type="entry name" value="P-loop containing nucleoside triphosphate hydrolases"/>
    <property type="match status" value="1"/>
</dbReference>
<dbReference type="AlphaFoldDB" id="A0A9D2GIF8"/>
<evidence type="ECO:0000313" key="6">
    <source>
        <dbReference type="Proteomes" id="UP000824101"/>
    </source>
</evidence>
<dbReference type="Gene3D" id="3.40.50.300">
    <property type="entry name" value="P-loop containing nucleotide triphosphate hydrolases"/>
    <property type="match status" value="1"/>
</dbReference>
<keyword evidence="2" id="KW-0547">Nucleotide-binding</keyword>
<dbReference type="GO" id="GO:0016887">
    <property type="term" value="F:ATP hydrolysis activity"/>
    <property type="evidence" value="ECO:0007669"/>
    <property type="project" value="InterPro"/>
</dbReference>
<evidence type="ECO:0000256" key="2">
    <source>
        <dbReference type="ARBA" id="ARBA00022741"/>
    </source>
</evidence>
<reference evidence="5" key="1">
    <citation type="journal article" date="2021" name="PeerJ">
        <title>Extensive microbial diversity within the chicken gut microbiome revealed by metagenomics and culture.</title>
        <authorList>
            <person name="Gilroy R."/>
            <person name="Ravi A."/>
            <person name="Getino M."/>
            <person name="Pursley I."/>
            <person name="Horton D.L."/>
            <person name="Alikhan N.F."/>
            <person name="Baker D."/>
            <person name="Gharbi K."/>
            <person name="Hall N."/>
            <person name="Watson M."/>
            <person name="Adriaenssens E.M."/>
            <person name="Foster-Nyarko E."/>
            <person name="Jarju S."/>
            <person name="Secka A."/>
            <person name="Antonio M."/>
            <person name="Oren A."/>
            <person name="Chaudhuri R.R."/>
            <person name="La Ragione R."/>
            <person name="Hildebrand F."/>
            <person name="Pallen M.J."/>
        </authorList>
    </citation>
    <scope>NUCLEOTIDE SEQUENCE</scope>
    <source>
        <strain evidence="5">ChiBcec1-1093</strain>
    </source>
</reference>
<dbReference type="InterPro" id="IPR003593">
    <property type="entry name" value="AAA+_ATPase"/>
</dbReference>
<dbReference type="PROSITE" id="PS00211">
    <property type="entry name" value="ABC_TRANSPORTER_1"/>
    <property type="match status" value="1"/>
</dbReference>
<evidence type="ECO:0000259" key="4">
    <source>
        <dbReference type="PROSITE" id="PS50893"/>
    </source>
</evidence>
<feature type="domain" description="ABC transporter" evidence="4">
    <location>
        <begin position="3"/>
        <end position="231"/>
    </location>
</feature>
<keyword evidence="1" id="KW-0813">Transport</keyword>
<organism evidence="5 6">
    <name type="scientific">Candidatus Lachnoclostridium stercorigallinarum</name>
    <dbReference type="NCBI Taxonomy" id="2838634"/>
    <lineage>
        <taxon>Bacteria</taxon>
        <taxon>Bacillati</taxon>
        <taxon>Bacillota</taxon>
        <taxon>Clostridia</taxon>
        <taxon>Lachnospirales</taxon>
        <taxon>Lachnospiraceae</taxon>
    </lineage>
</organism>
<keyword evidence="3 5" id="KW-0067">ATP-binding</keyword>
<dbReference type="Proteomes" id="UP000824101">
    <property type="component" value="Unassembled WGS sequence"/>
</dbReference>
<comment type="caution">
    <text evidence="5">The sequence shown here is derived from an EMBL/GenBank/DDBJ whole genome shotgun (WGS) entry which is preliminary data.</text>
</comment>
<dbReference type="InterPro" id="IPR027417">
    <property type="entry name" value="P-loop_NTPase"/>
</dbReference>
<dbReference type="GO" id="GO:0005524">
    <property type="term" value="F:ATP binding"/>
    <property type="evidence" value="ECO:0007669"/>
    <property type="project" value="UniProtKB-KW"/>
</dbReference>
<name>A0A9D2GIF8_9FIRM</name>
<dbReference type="FunFam" id="3.40.50.300:FF:000134">
    <property type="entry name" value="Iron-enterobactin ABC transporter ATP-binding protein"/>
    <property type="match status" value="1"/>
</dbReference>
<accession>A0A9D2GIF8</accession>
<dbReference type="SMART" id="SM00382">
    <property type="entry name" value="AAA"/>
    <property type="match status" value="1"/>
</dbReference>
<proteinExistence type="predicted"/>
<evidence type="ECO:0000256" key="3">
    <source>
        <dbReference type="ARBA" id="ARBA00022840"/>
    </source>
</evidence>
<protein>
    <submittedName>
        <fullName evidence="5">ABC transporter ATP-binding protein</fullName>
    </submittedName>
</protein>
<dbReference type="InterPro" id="IPR003439">
    <property type="entry name" value="ABC_transporter-like_ATP-bd"/>
</dbReference>
<dbReference type="Pfam" id="PF00005">
    <property type="entry name" value="ABC_tran"/>
    <property type="match status" value="1"/>
</dbReference>
<dbReference type="PANTHER" id="PTHR42794">
    <property type="entry name" value="HEMIN IMPORT ATP-BINDING PROTEIN HMUV"/>
    <property type="match status" value="1"/>
</dbReference>
<dbReference type="EMBL" id="DXBC01000100">
    <property type="protein sequence ID" value="HIZ79407.1"/>
    <property type="molecule type" value="Genomic_DNA"/>
</dbReference>
<dbReference type="PANTHER" id="PTHR42794:SF2">
    <property type="entry name" value="ABC TRANSPORTER ATP-BINDING PROTEIN"/>
    <property type="match status" value="1"/>
</dbReference>